<dbReference type="PANTHER" id="PTHR11863">
    <property type="entry name" value="STEROL DESATURASE"/>
    <property type="match status" value="1"/>
</dbReference>
<comment type="subcellular location">
    <subcellularLocation>
        <location evidence="1">Membrane</location>
    </subcellularLocation>
</comment>
<dbReference type="GO" id="GO:0005506">
    <property type="term" value="F:iron ion binding"/>
    <property type="evidence" value="ECO:0007669"/>
    <property type="project" value="InterPro"/>
</dbReference>
<dbReference type="EMBL" id="CP042345">
    <property type="protein sequence ID" value="QEA16682.1"/>
    <property type="molecule type" value="Genomic_DNA"/>
</dbReference>
<evidence type="ECO:0000256" key="5">
    <source>
        <dbReference type="SAM" id="Phobius"/>
    </source>
</evidence>
<evidence type="ECO:0000313" key="8">
    <source>
        <dbReference type="Proteomes" id="UP000321172"/>
    </source>
</evidence>
<feature type="domain" description="Fatty acid hydroxylase" evidence="6">
    <location>
        <begin position="78"/>
        <end position="208"/>
    </location>
</feature>
<dbReference type="AlphaFoldDB" id="A0A5B8S6S1"/>
<dbReference type="InterPro" id="IPR006694">
    <property type="entry name" value="Fatty_acid_hydroxylase"/>
</dbReference>
<dbReference type="InterPro" id="IPR050307">
    <property type="entry name" value="Sterol_Desaturase_Related"/>
</dbReference>
<feature type="transmembrane region" description="Helical" evidence="5">
    <location>
        <begin position="34"/>
        <end position="52"/>
    </location>
</feature>
<evidence type="ECO:0000256" key="4">
    <source>
        <dbReference type="ARBA" id="ARBA00023136"/>
    </source>
</evidence>
<reference evidence="7 8" key="1">
    <citation type="journal article" date="2013" name="J. Microbiol. Biotechnol.">
        <title>Novosphingobium ginsenosidimutans sp. nov., with the ability to convert ginsenoside.</title>
        <authorList>
            <person name="Kim J.K."/>
            <person name="He D."/>
            <person name="Liu Q.M."/>
            <person name="Park H.Y."/>
            <person name="Jung M.S."/>
            <person name="Yoon M.H."/>
            <person name="Kim S.C."/>
            <person name="Im W.T."/>
        </authorList>
    </citation>
    <scope>NUCLEOTIDE SEQUENCE [LARGE SCALE GENOMIC DNA]</scope>
    <source>
        <strain evidence="7 8">FW-6</strain>
    </source>
</reference>
<organism evidence="7 8">
    <name type="scientific">Novosphingobium ginsenosidimutans</name>
    <dbReference type="NCBI Taxonomy" id="1176536"/>
    <lineage>
        <taxon>Bacteria</taxon>
        <taxon>Pseudomonadati</taxon>
        <taxon>Pseudomonadota</taxon>
        <taxon>Alphaproteobacteria</taxon>
        <taxon>Sphingomonadales</taxon>
        <taxon>Sphingomonadaceae</taxon>
        <taxon>Novosphingobium</taxon>
    </lineage>
</organism>
<feature type="transmembrane region" description="Helical" evidence="5">
    <location>
        <begin position="139"/>
        <end position="162"/>
    </location>
</feature>
<keyword evidence="4 5" id="KW-0472">Membrane</keyword>
<evidence type="ECO:0000256" key="1">
    <source>
        <dbReference type="ARBA" id="ARBA00004370"/>
    </source>
</evidence>
<dbReference type="GO" id="GO:0008610">
    <property type="term" value="P:lipid biosynthetic process"/>
    <property type="evidence" value="ECO:0007669"/>
    <property type="project" value="InterPro"/>
</dbReference>
<evidence type="ECO:0000256" key="2">
    <source>
        <dbReference type="ARBA" id="ARBA00022692"/>
    </source>
</evidence>
<keyword evidence="2 5" id="KW-0812">Transmembrane</keyword>
<evidence type="ECO:0000259" key="6">
    <source>
        <dbReference type="Pfam" id="PF04116"/>
    </source>
</evidence>
<keyword evidence="3 5" id="KW-1133">Transmembrane helix</keyword>
<dbReference type="Pfam" id="PF04116">
    <property type="entry name" value="FA_hydroxylase"/>
    <property type="match status" value="1"/>
</dbReference>
<dbReference type="GO" id="GO:0016020">
    <property type="term" value="C:membrane"/>
    <property type="evidence" value="ECO:0007669"/>
    <property type="project" value="UniProtKB-SubCell"/>
</dbReference>
<proteinExistence type="predicted"/>
<sequence>MGTYHYIALGMFVLLALFDYFGRGHELADVPQWRLLGTVSALSYFAIITYAPLLWDSLLGQYRLIPADTYPLWLQVIGGLFVYELGVYWWHRTMHSFDWLWRHTHQMHHSAERVDIWGAFWFHPLDSMAWALLGSLSLVWIVGVSAEAALIISAIGTFPAMFQHVNIKTPQWLGYIVQRPESHSIHHQRGVHAYNYGDLPIFDILFGTFRNPKDWQEEAGFHPGSTRQIGEMLAFRKIS</sequence>
<keyword evidence="8" id="KW-1185">Reference proteome</keyword>
<protein>
    <submittedName>
        <fullName evidence="7">Sterol desaturase family protein</fullName>
    </submittedName>
</protein>
<dbReference type="GO" id="GO:0016491">
    <property type="term" value="F:oxidoreductase activity"/>
    <property type="evidence" value="ECO:0007669"/>
    <property type="project" value="InterPro"/>
</dbReference>
<evidence type="ECO:0000313" key="7">
    <source>
        <dbReference type="EMBL" id="QEA16682.1"/>
    </source>
</evidence>
<name>A0A5B8S6S1_9SPHN</name>
<feature type="transmembrane region" description="Helical" evidence="5">
    <location>
        <begin position="6"/>
        <end position="22"/>
    </location>
</feature>
<dbReference type="RefSeq" id="WP_147090761.1">
    <property type="nucleotide sequence ID" value="NZ_BAABJD010000002.1"/>
</dbReference>
<feature type="transmembrane region" description="Helical" evidence="5">
    <location>
        <begin position="72"/>
        <end position="90"/>
    </location>
</feature>
<dbReference type="Proteomes" id="UP000321172">
    <property type="component" value="Chromosome"/>
</dbReference>
<evidence type="ECO:0000256" key="3">
    <source>
        <dbReference type="ARBA" id="ARBA00022989"/>
    </source>
</evidence>
<dbReference type="KEGG" id="ngf:FRF71_11360"/>
<dbReference type="OrthoDB" id="9770329at2"/>
<accession>A0A5B8S6S1</accession>
<gene>
    <name evidence="7" type="ORF">FRF71_11360</name>
</gene>